<feature type="domain" description="SHSP" evidence="4">
    <location>
        <begin position="54"/>
        <end position="166"/>
    </location>
</feature>
<evidence type="ECO:0000313" key="6">
    <source>
        <dbReference type="Proteomes" id="UP000027647"/>
    </source>
</evidence>
<dbReference type="PANTHER" id="PTHR46733">
    <property type="entry name" value="26.5 KDA HEAT SHOCK PROTEIN, MITOCHONDRIAL"/>
    <property type="match status" value="1"/>
</dbReference>
<accession>A0A074MGW1</accession>
<name>A0A074MGW1_ERYLO</name>
<protein>
    <recommendedName>
        <fullName evidence="4">SHSP domain-containing protein</fullName>
    </recommendedName>
</protein>
<sequence>MNVRDLIPWSRSAESLPVTRRLERADPVSTLRSDIDRLFEQAFGSFGSFGFPAFGRTPSWPSVEVRRNEGEMLVIAEVPGLSQDDIELSLDDGMLVIRGERRSEEGDNTSGYSERFYGRFERRMSLPAGIEEDKVSAEFRDGVLTVHLPHTEDREVSGRRIPINQETRH</sequence>
<dbReference type="Proteomes" id="UP000027647">
    <property type="component" value="Unassembled WGS sequence"/>
</dbReference>
<dbReference type="OrthoDB" id="9808910at2"/>
<dbReference type="InterPro" id="IPR044587">
    <property type="entry name" value="HSP21-like"/>
</dbReference>
<evidence type="ECO:0000256" key="1">
    <source>
        <dbReference type="ARBA" id="ARBA00023016"/>
    </source>
</evidence>
<dbReference type="Pfam" id="PF00011">
    <property type="entry name" value="HSP20"/>
    <property type="match status" value="1"/>
</dbReference>
<dbReference type="CDD" id="cd06464">
    <property type="entry name" value="ACD_sHsps-like"/>
    <property type="match status" value="1"/>
</dbReference>
<dbReference type="STRING" id="1044.EH31_00030"/>
<reference evidence="5 6" key="1">
    <citation type="submission" date="2014-04" db="EMBL/GenBank/DDBJ databases">
        <title>A comprehensive comparison of genomes of Erythrobacter spp. strains.</title>
        <authorList>
            <person name="Zheng Q."/>
        </authorList>
    </citation>
    <scope>NUCLEOTIDE SEQUENCE [LARGE SCALE GENOMIC DNA]</scope>
    <source>
        <strain evidence="5 6">DSM 6997</strain>
    </source>
</reference>
<evidence type="ECO:0000259" key="4">
    <source>
        <dbReference type="PROSITE" id="PS01031"/>
    </source>
</evidence>
<proteinExistence type="inferred from homology"/>
<dbReference type="AlphaFoldDB" id="A0A074MGW1"/>
<dbReference type="InterPro" id="IPR008978">
    <property type="entry name" value="HSP20-like_chaperone"/>
</dbReference>
<dbReference type="Gene3D" id="2.60.40.790">
    <property type="match status" value="1"/>
</dbReference>
<dbReference type="PANTHER" id="PTHR46733:SF4">
    <property type="entry name" value="HEAT SHOCK PROTEIN 21, CHLOROPLASTIC"/>
    <property type="match status" value="1"/>
</dbReference>
<comment type="similarity">
    <text evidence="2 3">Belongs to the small heat shock protein (HSP20) family.</text>
</comment>
<dbReference type="GO" id="GO:0009408">
    <property type="term" value="P:response to heat"/>
    <property type="evidence" value="ECO:0007669"/>
    <property type="project" value="InterPro"/>
</dbReference>
<evidence type="ECO:0000256" key="3">
    <source>
        <dbReference type="RuleBase" id="RU003616"/>
    </source>
</evidence>
<evidence type="ECO:0000256" key="2">
    <source>
        <dbReference type="PROSITE-ProRule" id="PRU00285"/>
    </source>
</evidence>
<comment type="caution">
    <text evidence="5">The sequence shown here is derived from an EMBL/GenBank/DDBJ whole genome shotgun (WGS) entry which is preliminary data.</text>
</comment>
<evidence type="ECO:0000313" key="5">
    <source>
        <dbReference type="EMBL" id="KEO91088.1"/>
    </source>
</evidence>
<dbReference type="InterPro" id="IPR002068">
    <property type="entry name" value="A-crystallin/Hsp20_dom"/>
</dbReference>
<dbReference type="SUPFAM" id="SSF49764">
    <property type="entry name" value="HSP20-like chaperones"/>
    <property type="match status" value="1"/>
</dbReference>
<dbReference type="EMBL" id="JMIW01000001">
    <property type="protein sequence ID" value="KEO91088.1"/>
    <property type="molecule type" value="Genomic_DNA"/>
</dbReference>
<dbReference type="PROSITE" id="PS01031">
    <property type="entry name" value="SHSP"/>
    <property type="match status" value="1"/>
</dbReference>
<dbReference type="RefSeq" id="WP_034957317.1">
    <property type="nucleotide sequence ID" value="NZ_JMIW01000001.1"/>
</dbReference>
<gene>
    <name evidence="5" type="ORF">EH31_00030</name>
</gene>
<dbReference type="eggNOG" id="COG0071">
    <property type="taxonomic scope" value="Bacteria"/>
</dbReference>
<keyword evidence="1" id="KW-0346">Stress response</keyword>
<organism evidence="5 6">
    <name type="scientific">Erythrobacter longus</name>
    <dbReference type="NCBI Taxonomy" id="1044"/>
    <lineage>
        <taxon>Bacteria</taxon>
        <taxon>Pseudomonadati</taxon>
        <taxon>Pseudomonadota</taxon>
        <taxon>Alphaproteobacteria</taxon>
        <taxon>Sphingomonadales</taxon>
        <taxon>Erythrobacteraceae</taxon>
        <taxon>Erythrobacter/Porphyrobacter group</taxon>
        <taxon>Erythrobacter</taxon>
    </lineage>
</organism>
<keyword evidence="6" id="KW-1185">Reference proteome</keyword>